<dbReference type="CDD" id="cd02440">
    <property type="entry name" value="AdoMet_MTases"/>
    <property type="match status" value="1"/>
</dbReference>
<keyword evidence="3" id="KW-1185">Reference proteome</keyword>
<evidence type="ECO:0000259" key="1">
    <source>
        <dbReference type="Pfam" id="PF08241"/>
    </source>
</evidence>
<feature type="domain" description="Methyltransferase type 11" evidence="1">
    <location>
        <begin position="44"/>
        <end position="134"/>
    </location>
</feature>
<dbReference type="PANTHER" id="PTHR43591:SF24">
    <property type="entry name" value="2-METHOXY-6-POLYPRENYL-1,4-BENZOQUINOL METHYLASE, MITOCHONDRIAL"/>
    <property type="match status" value="1"/>
</dbReference>
<dbReference type="Proteomes" id="UP000003240">
    <property type="component" value="Unassembled WGS sequence"/>
</dbReference>
<keyword evidence="2" id="KW-0808">Transferase</keyword>
<dbReference type="Pfam" id="PF08241">
    <property type="entry name" value="Methyltransf_11"/>
    <property type="match status" value="1"/>
</dbReference>
<keyword evidence="2" id="KW-0489">Methyltransferase</keyword>
<dbReference type="InterPro" id="IPR013216">
    <property type="entry name" value="Methyltransf_11"/>
</dbReference>
<reference evidence="2 3" key="1">
    <citation type="journal article" date="2011" name="EMBO J.">
        <title>Structural diversity of bacterial flagellar motors.</title>
        <authorList>
            <person name="Chen S."/>
            <person name="Beeby M."/>
            <person name="Murphy G.E."/>
            <person name="Leadbetter J.R."/>
            <person name="Hendrixson D.R."/>
            <person name="Briegel A."/>
            <person name="Li Z."/>
            <person name="Shi J."/>
            <person name="Tocheva E.I."/>
            <person name="Muller A."/>
            <person name="Dobro M.J."/>
            <person name="Jensen G.J."/>
        </authorList>
    </citation>
    <scope>NUCLEOTIDE SEQUENCE [LARGE SCALE GENOMIC DNA]</scope>
    <source>
        <strain evidence="2 3">DSM 6540</strain>
    </source>
</reference>
<evidence type="ECO:0000313" key="2">
    <source>
        <dbReference type="EMBL" id="EGO65637.1"/>
    </source>
</evidence>
<organism evidence="2 3">
    <name type="scientific">Acetonema longum DSM 6540</name>
    <dbReference type="NCBI Taxonomy" id="1009370"/>
    <lineage>
        <taxon>Bacteria</taxon>
        <taxon>Bacillati</taxon>
        <taxon>Bacillota</taxon>
        <taxon>Negativicutes</taxon>
        <taxon>Acetonemataceae</taxon>
        <taxon>Acetonema</taxon>
    </lineage>
</organism>
<proteinExistence type="predicted"/>
<dbReference type="SUPFAM" id="SSF53335">
    <property type="entry name" value="S-adenosyl-L-methionine-dependent methyltransferases"/>
    <property type="match status" value="1"/>
</dbReference>
<accession>F7NEC5</accession>
<dbReference type="eggNOG" id="COG2226">
    <property type="taxonomic scope" value="Bacteria"/>
</dbReference>
<dbReference type="GO" id="GO:0032259">
    <property type="term" value="P:methylation"/>
    <property type="evidence" value="ECO:0007669"/>
    <property type="project" value="UniProtKB-KW"/>
</dbReference>
<dbReference type="NCBIfam" id="NF045667">
    <property type="entry name" value="MTase_DVU1556"/>
    <property type="match status" value="1"/>
</dbReference>
<dbReference type="PANTHER" id="PTHR43591">
    <property type="entry name" value="METHYLTRANSFERASE"/>
    <property type="match status" value="1"/>
</dbReference>
<sequence>MQTDRISEGSLWSRLPEGARPGGLKLTRRLVNCCGFAPNAKVTDIGCGIGATVEYLRDKCGLDPVGVDISEASLQKGRERSAGLLLVRAAGDALPFAGGSVQGVLAECSLSVMEDMGRVLDEIHRILVPGGKLAVTDLYLREPDPAPPDAAADSGRIAGVLNQAGMLRLIEAKAFRLLLWEDHTVLLKEFVAGFIMAHGSLEELQSCMPAQGGRQNWPAARQLGYCLLVAEKSTLEVTE</sequence>
<dbReference type="InterPro" id="IPR029063">
    <property type="entry name" value="SAM-dependent_MTases_sf"/>
</dbReference>
<dbReference type="EMBL" id="AFGF01000016">
    <property type="protein sequence ID" value="EGO65637.1"/>
    <property type="molecule type" value="Genomic_DNA"/>
</dbReference>
<dbReference type="GO" id="GO:0008757">
    <property type="term" value="F:S-adenosylmethionine-dependent methyltransferase activity"/>
    <property type="evidence" value="ECO:0007669"/>
    <property type="project" value="InterPro"/>
</dbReference>
<dbReference type="STRING" id="1009370.ALO_01939"/>
<name>F7NEC5_9FIRM</name>
<dbReference type="Gene3D" id="3.40.50.150">
    <property type="entry name" value="Vaccinia Virus protein VP39"/>
    <property type="match status" value="1"/>
</dbReference>
<gene>
    <name evidence="2" type="ORF">ALO_01939</name>
</gene>
<evidence type="ECO:0000313" key="3">
    <source>
        <dbReference type="Proteomes" id="UP000003240"/>
    </source>
</evidence>
<comment type="caution">
    <text evidence="2">The sequence shown here is derived from an EMBL/GenBank/DDBJ whole genome shotgun (WGS) entry which is preliminary data.</text>
</comment>
<dbReference type="AlphaFoldDB" id="F7NEC5"/>
<protein>
    <submittedName>
        <fullName evidence="2">Type 11 methyltransferase</fullName>
    </submittedName>
</protein>